<name>A0AAD7GC49_MYCRO</name>
<feature type="region of interest" description="Disordered" evidence="1">
    <location>
        <begin position="340"/>
        <end position="382"/>
    </location>
</feature>
<evidence type="ECO:0000313" key="4">
    <source>
        <dbReference type="Proteomes" id="UP001221757"/>
    </source>
</evidence>
<reference evidence="3" key="1">
    <citation type="submission" date="2023-03" db="EMBL/GenBank/DDBJ databases">
        <title>Massive genome expansion in bonnet fungi (Mycena s.s.) driven by repeated elements and novel gene families across ecological guilds.</title>
        <authorList>
            <consortium name="Lawrence Berkeley National Laboratory"/>
            <person name="Harder C.B."/>
            <person name="Miyauchi S."/>
            <person name="Viragh M."/>
            <person name="Kuo A."/>
            <person name="Thoen E."/>
            <person name="Andreopoulos B."/>
            <person name="Lu D."/>
            <person name="Skrede I."/>
            <person name="Drula E."/>
            <person name="Henrissat B."/>
            <person name="Morin E."/>
            <person name="Kohler A."/>
            <person name="Barry K."/>
            <person name="LaButti K."/>
            <person name="Morin E."/>
            <person name="Salamov A."/>
            <person name="Lipzen A."/>
            <person name="Mereny Z."/>
            <person name="Hegedus B."/>
            <person name="Baldrian P."/>
            <person name="Stursova M."/>
            <person name="Weitz H."/>
            <person name="Taylor A."/>
            <person name="Grigoriev I.V."/>
            <person name="Nagy L.G."/>
            <person name="Martin F."/>
            <person name="Kauserud H."/>
        </authorList>
    </citation>
    <scope>NUCLEOTIDE SEQUENCE</scope>
    <source>
        <strain evidence="3">CBHHK067</strain>
    </source>
</reference>
<feature type="transmembrane region" description="Helical" evidence="2">
    <location>
        <begin position="299"/>
        <end position="319"/>
    </location>
</feature>
<evidence type="ECO:0000313" key="3">
    <source>
        <dbReference type="EMBL" id="KAJ7687615.1"/>
    </source>
</evidence>
<proteinExistence type="predicted"/>
<sequence>MSFFVQNLDATSPLIIYSGPWAVGGADGDPETSKYDKRTFKFCSGVGCSASIGFTGTEVHVVGASRLNSGPFQVTVDGNQSAALGTTPTTSEAFKLDLFNQTLATGTHALTIFNLPPWPDNPGDSYLNLEYIWWKTDTDSPTDVRLQDDTPAFSYQPVTAWNSDLTNLNLPGFDAGTGHATSQSGATAIFAFVGDRVALYGAIGSQGGLYTVQVDNGSVSTFNTNIDVTFELSAGQMIFYANSLPPGNHTVTVTAKPVSVTQGLTIDYAIVDGTQNSVTSPTPTPHSGTTLSSAVRSGIIAAAVVVGISALALVVYTLYGRPRHRAKLPEEIDMLEESTNGIHPFHDSPMRGEETSPPRYEPSASPGIETPTDRIYAPPRSKRAKQLPYFPLRVVNHT</sequence>
<dbReference type="EMBL" id="JARKIE010000086">
    <property type="protein sequence ID" value="KAJ7687615.1"/>
    <property type="molecule type" value="Genomic_DNA"/>
</dbReference>
<protein>
    <recommendedName>
        <fullName evidence="5">Transmembrane protein</fullName>
    </recommendedName>
</protein>
<feature type="compositionally biased region" description="Basic and acidic residues" evidence="1">
    <location>
        <begin position="344"/>
        <end position="356"/>
    </location>
</feature>
<keyword evidence="4" id="KW-1185">Reference proteome</keyword>
<dbReference type="AlphaFoldDB" id="A0AAD7GC49"/>
<dbReference type="Proteomes" id="UP001221757">
    <property type="component" value="Unassembled WGS sequence"/>
</dbReference>
<evidence type="ECO:0000256" key="2">
    <source>
        <dbReference type="SAM" id="Phobius"/>
    </source>
</evidence>
<keyword evidence="2" id="KW-0812">Transmembrane</keyword>
<organism evidence="3 4">
    <name type="scientific">Mycena rosella</name>
    <name type="common">Pink bonnet</name>
    <name type="synonym">Agaricus rosellus</name>
    <dbReference type="NCBI Taxonomy" id="1033263"/>
    <lineage>
        <taxon>Eukaryota</taxon>
        <taxon>Fungi</taxon>
        <taxon>Dikarya</taxon>
        <taxon>Basidiomycota</taxon>
        <taxon>Agaricomycotina</taxon>
        <taxon>Agaricomycetes</taxon>
        <taxon>Agaricomycetidae</taxon>
        <taxon>Agaricales</taxon>
        <taxon>Marasmiineae</taxon>
        <taxon>Mycenaceae</taxon>
        <taxon>Mycena</taxon>
    </lineage>
</organism>
<comment type="caution">
    <text evidence="3">The sequence shown here is derived from an EMBL/GenBank/DDBJ whole genome shotgun (WGS) entry which is preliminary data.</text>
</comment>
<gene>
    <name evidence="3" type="ORF">B0H17DRAFT_1203507</name>
</gene>
<evidence type="ECO:0008006" key="5">
    <source>
        <dbReference type="Google" id="ProtNLM"/>
    </source>
</evidence>
<dbReference type="Gene3D" id="2.60.120.260">
    <property type="entry name" value="Galactose-binding domain-like"/>
    <property type="match status" value="2"/>
</dbReference>
<accession>A0AAD7GC49</accession>
<keyword evidence="2" id="KW-0472">Membrane</keyword>
<evidence type="ECO:0000256" key="1">
    <source>
        <dbReference type="SAM" id="MobiDB-lite"/>
    </source>
</evidence>
<keyword evidence="2" id="KW-1133">Transmembrane helix</keyword>